<keyword evidence="1" id="KW-0812">Transmembrane</keyword>
<evidence type="ECO:0000256" key="1">
    <source>
        <dbReference type="SAM" id="Phobius"/>
    </source>
</evidence>
<accession>A0AAN9UV64</accession>
<evidence type="ECO:0000313" key="3">
    <source>
        <dbReference type="Proteomes" id="UP001320420"/>
    </source>
</evidence>
<organism evidence="2 3">
    <name type="scientific">Diatrype stigma</name>
    <dbReference type="NCBI Taxonomy" id="117547"/>
    <lineage>
        <taxon>Eukaryota</taxon>
        <taxon>Fungi</taxon>
        <taxon>Dikarya</taxon>
        <taxon>Ascomycota</taxon>
        <taxon>Pezizomycotina</taxon>
        <taxon>Sordariomycetes</taxon>
        <taxon>Xylariomycetidae</taxon>
        <taxon>Xylariales</taxon>
        <taxon>Diatrypaceae</taxon>
        <taxon>Diatrype</taxon>
    </lineage>
</organism>
<gene>
    <name evidence="2" type="ORF">SLS62_004248</name>
</gene>
<dbReference type="Proteomes" id="UP001320420">
    <property type="component" value="Unassembled WGS sequence"/>
</dbReference>
<feature type="transmembrane region" description="Helical" evidence="1">
    <location>
        <begin position="6"/>
        <end position="30"/>
    </location>
</feature>
<feature type="transmembrane region" description="Helical" evidence="1">
    <location>
        <begin position="42"/>
        <end position="63"/>
    </location>
</feature>
<feature type="transmembrane region" description="Helical" evidence="1">
    <location>
        <begin position="146"/>
        <end position="168"/>
    </location>
</feature>
<sequence length="217" mass="23205">MAVSGSIQALIAAFTFGILVNAASAAIVLFTKGYGSAVFRNGLRLALVIFLASSALWAQIAFISTAIDTTAPSACQVTATFSTIFDQVARVAIEQYMVFMAQQEETKPLRFLPQLMVLARFVVGIVFVALTRSEFQPNCVPTSSQVPVAITVTAMDATILVLLAVQFLSGRQGKSAQEDGGRAERVKGFVGLIAGVAIWTGVRLLKTRRVVRSLTSR</sequence>
<dbReference type="EMBL" id="JAKJXP020000025">
    <property type="protein sequence ID" value="KAK7753882.1"/>
    <property type="molecule type" value="Genomic_DNA"/>
</dbReference>
<proteinExistence type="predicted"/>
<keyword evidence="1" id="KW-0472">Membrane</keyword>
<feature type="transmembrane region" description="Helical" evidence="1">
    <location>
        <begin position="188"/>
        <end position="205"/>
    </location>
</feature>
<name>A0AAN9UV64_9PEZI</name>
<keyword evidence="3" id="KW-1185">Reference proteome</keyword>
<feature type="transmembrane region" description="Helical" evidence="1">
    <location>
        <begin position="111"/>
        <end position="130"/>
    </location>
</feature>
<keyword evidence="1" id="KW-1133">Transmembrane helix</keyword>
<dbReference type="AlphaFoldDB" id="A0AAN9UV64"/>
<comment type="caution">
    <text evidence="2">The sequence shown here is derived from an EMBL/GenBank/DDBJ whole genome shotgun (WGS) entry which is preliminary data.</text>
</comment>
<evidence type="ECO:0000313" key="2">
    <source>
        <dbReference type="EMBL" id="KAK7753882.1"/>
    </source>
</evidence>
<reference evidence="2 3" key="1">
    <citation type="submission" date="2024-02" db="EMBL/GenBank/DDBJ databases">
        <title>De novo assembly and annotation of 12 fungi associated with fruit tree decline syndrome in Ontario, Canada.</title>
        <authorList>
            <person name="Sulman M."/>
            <person name="Ellouze W."/>
            <person name="Ilyukhin E."/>
        </authorList>
    </citation>
    <scope>NUCLEOTIDE SEQUENCE [LARGE SCALE GENOMIC DNA]</scope>
    <source>
        <strain evidence="2 3">M11/M66-122</strain>
    </source>
</reference>
<protein>
    <submittedName>
        <fullName evidence="2">Uncharacterized protein</fullName>
    </submittedName>
</protein>